<dbReference type="InterPro" id="IPR046032">
    <property type="entry name" value="DUF5990"/>
</dbReference>
<reference evidence="1 2" key="2">
    <citation type="journal article" date="2012" name="Stand. Genomic Sci.">
        <title>Complete genome sequence of the aquatic bacterium Runella slithyformis type strain (LSU 4(T)).</title>
        <authorList>
            <person name="Copeland A."/>
            <person name="Zhang X."/>
            <person name="Misra M."/>
            <person name="Lapidus A."/>
            <person name="Nolan M."/>
            <person name="Lucas S."/>
            <person name="Deshpande S."/>
            <person name="Cheng J.F."/>
            <person name="Tapia R."/>
            <person name="Goodwin L.A."/>
            <person name="Pitluck S."/>
            <person name="Liolios K."/>
            <person name="Pagani I."/>
            <person name="Ivanova N."/>
            <person name="Mikhailova N."/>
            <person name="Pati A."/>
            <person name="Chen A."/>
            <person name="Palaniappan K."/>
            <person name="Land M."/>
            <person name="Hauser L."/>
            <person name="Pan C."/>
            <person name="Jeffries C.D."/>
            <person name="Detter J.C."/>
            <person name="Brambilla E.M."/>
            <person name="Rohde M."/>
            <person name="Djao O.D."/>
            <person name="Goker M."/>
            <person name="Sikorski J."/>
            <person name="Tindall B.J."/>
            <person name="Woyke T."/>
            <person name="Bristow J."/>
            <person name="Eisen J.A."/>
            <person name="Markowitz V."/>
            <person name="Hugenholtz P."/>
            <person name="Kyrpides N.C."/>
            <person name="Klenk H.P."/>
            <person name="Mavromatis K."/>
        </authorList>
    </citation>
    <scope>NUCLEOTIDE SEQUENCE [LARGE SCALE GENOMIC DNA]</scope>
    <source>
        <strain evidence="2">ATCC 29530 / DSM 19594 / LMG 11500 / NCIMB 11436 / LSU 4</strain>
    </source>
</reference>
<evidence type="ECO:0000313" key="1">
    <source>
        <dbReference type="EMBL" id="AEI51639.1"/>
    </source>
</evidence>
<accession>A0A7U4E8N9</accession>
<reference evidence="2" key="1">
    <citation type="submission" date="2011-06" db="EMBL/GenBank/DDBJ databases">
        <title>The complete genome of chromosome of Runella slithyformis DSM 19594.</title>
        <authorList>
            <consortium name="US DOE Joint Genome Institute (JGI-PGF)"/>
            <person name="Lucas S."/>
            <person name="Han J."/>
            <person name="Lapidus A."/>
            <person name="Bruce D."/>
            <person name="Goodwin L."/>
            <person name="Pitluck S."/>
            <person name="Peters L."/>
            <person name="Kyrpides N."/>
            <person name="Mavromatis K."/>
            <person name="Ivanova N."/>
            <person name="Ovchinnikova G."/>
            <person name="Zhang X."/>
            <person name="Misra M."/>
            <person name="Detter J.C."/>
            <person name="Tapia R."/>
            <person name="Han C."/>
            <person name="Land M."/>
            <person name="Hauser L."/>
            <person name="Markowitz V."/>
            <person name="Cheng J.-F."/>
            <person name="Hugenholtz P."/>
            <person name="Woyke T."/>
            <person name="Wu D."/>
            <person name="Tindall B."/>
            <person name="Faehrich R."/>
            <person name="Brambilla E."/>
            <person name="Klenk H.-P."/>
            <person name="Eisen J.A."/>
        </authorList>
    </citation>
    <scope>NUCLEOTIDE SEQUENCE [LARGE SCALE GENOMIC DNA]</scope>
    <source>
        <strain evidence="2">ATCC 29530 / DSM 19594 / LMG 11500 / NCIMB 11436 / LSU 4</strain>
    </source>
</reference>
<dbReference type="RefSeq" id="WP_013930907.1">
    <property type="nucleotide sequence ID" value="NC_015703.1"/>
</dbReference>
<keyword evidence="2" id="KW-1185">Reference proteome</keyword>
<dbReference type="Proteomes" id="UP000000493">
    <property type="component" value="Chromosome"/>
</dbReference>
<proteinExistence type="predicted"/>
<dbReference type="KEGG" id="rsi:Runsl_5346"/>
<sequence length="152" mass="16433">MKETAKSLTLHLILEKPPIGVDYGVQQGSGTGYVCVQKQRSQGEDLTFMVSLTLKSLPGELPVFTGPFAQGPPKERFVYLNIGKSAGQWDSAWSRRLKIPLRGITPEMIHWVLTDEQAVLEISVPGTAKDGSPACASVKGGEGWKVVPVGKE</sequence>
<dbReference type="EMBL" id="CP002859">
    <property type="protein sequence ID" value="AEI51639.1"/>
    <property type="molecule type" value="Genomic_DNA"/>
</dbReference>
<protein>
    <submittedName>
        <fullName evidence="1">Uncharacterized protein</fullName>
    </submittedName>
</protein>
<organism evidence="1 2">
    <name type="scientific">Runella slithyformis (strain ATCC 29530 / DSM 19594 / LMG 11500 / NCIMB 11436 / LSU 4)</name>
    <dbReference type="NCBI Taxonomy" id="761193"/>
    <lineage>
        <taxon>Bacteria</taxon>
        <taxon>Pseudomonadati</taxon>
        <taxon>Bacteroidota</taxon>
        <taxon>Cytophagia</taxon>
        <taxon>Cytophagales</taxon>
        <taxon>Spirosomataceae</taxon>
        <taxon>Runella</taxon>
    </lineage>
</organism>
<dbReference type="Pfam" id="PF19452">
    <property type="entry name" value="DUF5990"/>
    <property type="match status" value="1"/>
</dbReference>
<evidence type="ECO:0000313" key="2">
    <source>
        <dbReference type="Proteomes" id="UP000000493"/>
    </source>
</evidence>
<name>A0A7U4E8N9_RUNSL</name>
<gene>
    <name evidence="1" type="ordered locus">Runsl_5346</name>
</gene>
<dbReference type="AlphaFoldDB" id="A0A7U4E8N9"/>